<protein>
    <submittedName>
        <fullName evidence="1">DUF4242 domain-containing protein</fullName>
    </submittedName>
</protein>
<dbReference type="InterPro" id="IPR042557">
    <property type="entry name" value="SCO4226"/>
</dbReference>
<dbReference type="EMBL" id="JAFFZP010000006">
    <property type="protein sequence ID" value="MBN0986886.1"/>
    <property type="molecule type" value="Genomic_DNA"/>
</dbReference>
<sequence>MKKMKLFLDTHDVESGTFPAGITKPQFAEFYEQYKQACEAEGVVPLKIFTGVEAGKAFCLTLAEESDAVARAHQRVGLPFNTITEVQSVTPGDLFFSAVA</sequence>
<dbReference type="InterPro" id="IPR025336">
    <property type="entry name" value="SCO4226-like"/>
</dbReference>
<organism evidence="1 2">
    <name type="scientific">Amphritea pacifica</name>
    <dbReference type="NCBI Taxonomy" id="2811233"/>
    <lineage>
        <taxon>Bacteria</taxon>
        <taxon>Pseudomonadati</taxon>
        <taxon>Pseudomonadota</taxon>
        <taxon>Gammaproteobacteria</taxon>
        <taxon>Oceanospirillales</taxon>
        <taxon>Oceanospirillaceae</taxon>
        <taxon>Amphritea</taxon>
    </lineage>
</organism>
<gene>
    <name evidence="1" type="ORF">JW498_05895</name>
</gene>
<evidence type="ECO:0000313" key="1">
    <source>
        <dbReference type="EMBL" id="MBN0986886.1"/>
    </source>
</evidence>
<dbReference type="Gene3D" id="3.30.70.3090">
    <property type="entry name" value="ORF SCO4226, nickel-binding ferredoxin-like monomer"/>
    <property type="match status" value="1"/>
</dbReference>
<dbReference type="RefSeq" id="WP_205208936.1">
    <property type="nucleotide sequence ID" value="NZ_JAFFZO010000002.1"/>
</dbReference>
<accession>A0ABS2W5M0</accession>
<keyword evidence="2" id="KW-1185">Reference proteome</keyword>
<comment type="caution">
    <text evidence="1">The sequence shown here is derived from an EMBL/GenBank/DDBJ whole genome shotgun (WGS) entry which is preliminary data.</text>
</comment>
<dbReference type="Pfam" id="PF14026">
    <property type="entry name" value="SCO4226-like"/>
    <property type="match status" value="1"/>
</dbReference>
<proteinExistence type="predicted"/>
<reference evidence="1 2" key="1">
    <citation type="submission" date="2021-02" db="EMBL/GenBank/DDBJ databases">
        <title>A novel species of genus Amphritea isolated from a fishpond in China.</title>
        <authorList>
            <person name="Lu H."/>
        </authorList>
    </citation>
    <scope>NUCLEOTIDE SEQUENCE [LARGE SCALE GENOMIC DNA]</scope>
    <source>
        <strain evidence="1 2">RP18W</strain>
    </source>
</reference>
<dbReference type="Proteomes" id="UP000760472">
    <property type="component" value="Unassembled WGS sequence"/>
</dbReference>
<evidence type="ECO:0000313" key="2">
    <source>
        <dbReference type="Proteomes" id="UP000760472"/>
    </source>
</evidence>
<name>A0ABS2W5M0_9GAMM</name>